<evidence type="ECO:0000256" key="8">
    <source>
        <dbReference type="ARBA" id="ARBA00044504"/>
    </source>
</evidence>
<dbReference type="GO" id="GO:0015293">
    <property type="term" value="F:symporter activity"/>
    <property type="evidence" value="ECO:0007669"/>
    <property type="project" value="UniProtKB-KW"/>
</dbReference>
<keyword evidence="3 9" id="KW-0812">Transmembrane</keyword>
<protein>
    <recommendedName>
        <fullName evidence="7">H(+)/Pi cotransporter</fullName>
    </recommendedName>
</protein>
<dbReference type="InterPro" id="IPR036259">
    <property type="entry name" value="MFS_trans_sf"/>
</dbReference>
<dbReference type="GeneID" id="105035259"/>
<evidence type="ECO:0000256" key="7">
    <source>
        <dbReference type="ARBA" id="ARBA00032043"/>
    </source>
</evidence>
<keyword evidence="4" id="KW-0769">Symport</keyword>
<evidence type="ECO:0000256" key="3">
    <source>
        <dbReference type="ARBA" id="ARBA00022692"/>
    </source>
</evidence>
<accession>A0A6I9QIQ5</accession>
<feature type="transmembrane region" description="Helical" evidence="9">
    <location>
        <begin position="151"/>
        <end position="169"/>
    </location>
</feature>
<dbReference type="GO" id="GO:0006817">
    <property type="term" value="P:phosphate ion transport"/>
    <property type="evidence" value="ECO:0007669"/>
    <property type="project" value="UniProtKB-KW"/>
</dbReference>
<dbReference type="KEGG" id="egu:105035259"/>
<evidence type="ECO:0000256" key="1">
    <source>
        <dbReference type="ARBA" id="ARBA00004141"/>
    </source>
</evidence>
<evidence type="ECO:0000256" key="5">
    <source>
        <dbReference type="ARBA" id="ARBA00022989"/>
    </source>
</evidence>
<evidence type="ECO:0000256" key="9">
    <source>
        <dbReference type="SAM" id="Phobius"/>
    </source>
</evidence>
<dbReference type="InterPro" id="IPR005828">
    <property type="entry name" value="MFS_sugar_transport-like"/>
</dbReference>
<dbReference type="InParanoid" id="A0A6I9QIQ5"/>
<feature type="transmembrane region" description="Helical" evidence="9">
    <location>
        <begin position="209"/>
        <end position="232"/>
    </location>
</feature>
<feature type="transmembrane region" description="Helical" evidence="9">
    <location>
        <begin position="175"/>
        <end position="197"/>
    </location>
</feature>
<dbReference type="SUPFAM" id="SSF103473">
    <property type="entry name" value="MFS general substrate transporter"/>
    <property type="match status" value="1"/>
</dbReference>
<organism evidence="11 12">
    <name type="scientific">Elaeis guineensis var. tenera</name>
    <name type="common">Oil palm</name>
    <dbReference type="NCBI Taxonomy" id="51953"/>
    <lineage>
        <taxon>Eukaryota</taxon>
        <taxon>Viridiplantae</taxon>
        <taxon>Streptophyta</taxon>
        <taxon>Embryophyta</taxon>
        <taxon>Tracheophyta</taxon>
        <taxon>Spermatophyta</taxon>
        <taxon>Magnoliopsida</taxon>
        <taxon>Liliopsida</taxon>
        <taxon>Arecaceae</taxon>
        <taxon>Arecoideae</taxon>
        <taxon>Cocoseae</taxon>
        <taxon>Elaeidinae</taxon>
        <taxon>Elaeis</taxon>
    </lineage>
</organism>
<feature type="transmembrane region" description="Helical" evidence="9">
    <location>
        <begin position="238"/>
        <end position="259"/>
    </location>
</feature>
<feature type="domain" description="Major facilitator superfamily (MFS) profile" evidence="10">
    <location>
        <begin position="50"/>
        <end position="501"/>
    </location>
</feature>
<dbReference type="Gene3D" id="1.20.1250.20">
    <property type="entry name" value="MFS general substrate transporter like domains"/>
    <property type="match status" value="1"/>
</dbReference>
<feature type="transmembrane region" description="Helical" evidence="9">
    <location>
        <begin position="388"/>
        <end position="407"/>
    </location>
</feature>
<evidence type="ECO:0000256" key="6">
    <source>
        <dbReference type="ARBA" id="ARBA00023136"/>
    </source>
</evidence>
<feature type="transmembrane region" description="Helical" evidence="9">
    <location>
        <begin position="477"/>
        <end position="496"/>
    </location>
</feature>
<dbReference type="Proteomes" id="UP000504607">
    <property type="component" value="Unplaced"/>
</dbReference>
<dbReference type="OrthoDB" id="3936150at2759"/>
<keyword evidence="11" id="KW-1185">Reference proteome</keyword>
<name>A0A6I9QIQ5_ELAGV</name>
<feature type="transmembrane region" description="Helical" evidence="9">
    <location>
        <begin position="419"/>
        <end position="440"/>
    </location>
</feature>
<dbReference type="FunCoup" id="A0A6I9QIQ5">
    <property type="interactions" value="284"/>
</dbReference>
<comment type="subcellular location">
    <subcellularLocation>
        <location evidence="1">Membrane</location>
        <topology evidence="1">Multi-pass membrane protein</topology>
    </subcellularLocation>
</comment>
<feature type="transmembrane region" description="Helical" evidence="9">
    <location>
        <begin position="360"/>
        <end position="381"/>
    </location>
</feature>
<dbReference type="AlphaFoldDB" id="A0A6I9QIQ5"/>
<dbReference type="Pfam" id="PF00083">
    <property type="entry name" value="Sugar_tr"/>
    <property type="match status" value="1"/>
</dbReference>
<evidence type="ECO:0000313" key="11">
    <source>
        <dbReference type="Proteomes" id="UP000504607"/>
    </source>
</evidence>
<keyword evidence="2" id="KW-0813">Transport</keyword>
<dbReference type="PANTHER" id="PTHR24064">
    <property type="entry name" value="SOLUTE CARRIER FAMILY 22 MEMBER"/>
    <property type="match status" value="1"/>
</dbReference>
<keyword evidence="5 9" id="KW-1133">Transmembrane helix</keyword>
<dbReference type="RefSeq" id="XP_010909065.1">
    <property type="nucleotide sequence ID" value="XM_010910763.3"/>
</dbReference>
<reference evidence="12" key="1">
    <citation type="submission" date="2025-08" db="UniProtKB">
        <authorList>
            <consortium name="RefSeq"/>
        </authorList>
    </citation>
    <scope>IDENTIFICATION</scope>
</reference>
<evidence type="ECO:0000256" key="4">
    <source>
        <dbReference type="ARBA" id="ARBA00022847"/>
    </source>
</evidence>
<keyword evidence="6 9" id="KW-0472">Membrane</keyword>
<keyword evidence="2" id="KW-0592">Phosphate transport</keyword>
<evidence type="ECO:0000313" key="12">
    <source>
        <dbReference type="RefSeq" id="XP_010909065.1"/>
    </source>
</evidence>
<dbReference type="PROSITE" id="PS50850">
    <property type="entry name" value="MFS"/>
    <property type="match status" value="1"/>
</dbReference>
<proteinExistence type="inferred from homology"/>
<feature type="transmembrane region" description="Helical" evidence="9">
    <location>
        <begin position="331"/>
        <end position="348"/>
    </location>
</feature>
<gene>
    <name evidence="12" type="primary">LOC105035259</name>
</gene>
<evidence type="ECO:0000256" key="2">
    <source>
        <dbReference type="ARBA" id="ARBA00022592"/>
    </source>
</evidence>
<sequence length="521" mass="56596">MEEESSPAAEDLTWALLEPTRCSEEGDERMGVDEMLQKYSGEFGPWQLRHFALVSLAWALDAFHTMVTIFADREPAWRCTGPACSDVDVCQLEPGSWEWIGGRQVSTVAEWGLVCGNRYKIGLVQSAFFAGCTVGCGIFGHLSDSFLGRKGSLMVGCIINTILGCFTAVSPSYTIYLILRVLTGLCTGPMGTTAFVLATEPVGPTCRTAAGMSVFYFFSVGIIALTAIAYLFPSSWRTLYLITTLPTLFFVVAILPFISESPHWYLIRRKPKKALEIMRAITKKNGRFLPDHVSLVLDCDKSHSDTNSIADIVISGSIIDVIRSSLTRWRLVLSTIISLFCSVTYYGLTLNVVNLKTNLYISVIINSICELPAFTLATMLLERFGCRQLVIGTMWLSGAFCLAGSLMGGDGAMAPVGRMVCGVLGIFGIAATYNLLLVYAAELFPTTVRNAALGCIQQAEQIGAVVAPMVVVMGQGLPFMVFGLCGIIGGVMSFYLPETFNQPSYDTMAGMEDGERAREGA</sequence>
<comment type="similarity">
    <text evidence="8">Belongs to the major facilitator superfamily. Phosphate:H(+) symporter (TC 2.A.1.9) family.</text>
</comment>
<dbReference type="GO" id="GO:0016020">
    <property type="term" value="C:membrane"/>
    <property type="evidence" value="ECO:0007669"/>
    <property type="project" value="UniProtKB-SubCell"/>
</dbReference>
<evidence type="ECO:0000259" key="10">
    <source>
        <dbReference type="PROSITE" id="PS50850"/>
    </source>
</evidence>
<dbReference type="InterPro" id="IPR020846">
    <property type="entry name" value="MFS_dom"/>
</dbReference>